<dbReference type="GeneID" id="34014897"/>
<reference evidence="4" key="1">
    <citation type="submission" date="2017-06" db="EMBL/GenBank/DDBJ databases">
        <title>FDA dAtabase for Regulatory Grade micrObial Sequences (FDA-ARGOS): Supporting development and validation of Infectious Disease Dx tests.</title>
        <authorList>
            <person name="Minogue T."/>
            <person name="Wolcott M."/>
            <person name="Wasieloski L."/>
            <person name="Aguilar W."/>
            <person name="Moore D."/>
            <person name="Tallon L."/>
            <person name="Sadzewicz L."/>
            <person name="Sengamalay N."/>
            <person name="Ott S."/>
            <person name="Godinez A."/>
            <person name="Nagaraj S."/>
            <person name="Nadendla S."/>
            <person name="Geyer C."/>
            <person name="Sichtig H."/>
        </authorList>
    </citation>
    <scope>NUCLEOTIDE SEQUENCE [LARGE SCALE GENOMIC DNA]</scope>
    <source>
        <strain evidence="4">FDAARGOS_289</strain>
    </source>
</reference>
<proteinExistence type="predicted"/>
<dbReference type="Proteomes" id="UP001272940">
    <property type="component" value="Unassembled WGS sequence"/>
</dbReference>
<feature type="signal peptide" evidence="1">
    <location>
        <begin position="1"/>
        <end position="17"/>
    </location>
</feature>
<evidence type="ECO:0000313" key="2">
    <source>
        <dbReference type="EMBL" id="ASE40174.1"/>
    </source>
</evidence>
<feature type="chain" id="PRO_5011302366" evidence="1">
    <location>
        <begin position="18"/>
        <end position="296"/>
    </location>
</feature>
<evidence type="ECO:0000313" key="3">
    <source>
        <dbReference type="EMBL" id="MDX2334182.1"/>
    </source>
</evidence>
<accession>A0A1Z3UB09</accession>
<reference evidence="2" key="2">
    <citation type="submission" date="2017-12" db="EMBL/GenBank/DDBJ databases">
        <title>FDA dAtabase for Regulatory Grade micrObial Sequences (FDA-ARGOS): Supporting development and validation of Infectious Disease Dx tests.</title>
        <authorList>
            <person name="Campos J."/>
            <person name="Goldberg B."/>
            <person name="Tallon L."/>
            <person name="Sadzewicz L."/>
            <person name="Sengamalay N."/>
            <person name="Ott S."/>
            <person name="Godinez A."/>
            <person name="Nagaraj S."/>
            <person name="Vavikolanu K."/>
            <person name="Vyas G."/>
            <person name="Nadendla S."/>
            <person name="Aluvathingal J."/>
            <person name="Geyer C."/>
            <person name="Nandy P."/>
            <person name="Hobson J."/>
            <person name="Sichtig H."/>
        </authorList>
    </citation>
    <scope>NUCLEOTIDE SEQUENCE</scope>
    <source>
        <strain evidence="2">FDAARGOS_289</strain>
    </source>
</reference>
<dbReference type="AlphaFoldDB" id="A0A1Z3UB09"/>
<reference evidence="3" key="3">
    <citation type="submission" date="2022-06" db="EMBL/GenBank/DDBJ databases">
        <authorList>
            <person name="Hesketh-Best P.J."/>
            <person name="Koch M.J."/>
        </authorList>
    </citation>
    <scope>NUCLEOTIDE SEQUENCE</scope>
    <source>
        <strain evidence="3">PC206-O</strain>
    </source>
</reference>
<dbReference type="RefSeq" id="WP_066629497.1">
    <property type="nucleotide sequence ID" value="NZ_CP022048.2"/>
</dbReference>
<reference evidence="3 5" key="4">
    <citation type="journal article" date="2023" name="FEMS Microbes">
        <title>Whole genomes of deep-sea sponge-associated bacteria exhibit high novel natural product potential.</title>
        <authorList>
            <person name="Hesketh-Best P.J."/>
            <person name="January G.G."/>
            <person name="Koch M.J."/>
            <person name="Warburton P.J."/>
            <person name="Howell K.L."/>
            <person name="Upton M."/>
        </authorList>
    </citation>
    <scope>NUCLEOTIDE SEQUENCE [LARGE SCALE GENOMIC DNA]</scope>
    <source>
        <strain evidence="3 5">PC206-O</strain>
    </source>
</reference>
<keyword evidence="1" id="KW-0732">Signal</keyword>
<dbReference type="EMBL" id="JAMYEC010000002">
    <property type="protein sequence ID" value="MDX2334182.1"/>
    <property type="molecule type" value="Genomic_DNA"/>
</dbReference>
<dbReference type="EMBL" id="CP022048">
    <property type="protein sequence ID" value="ASE40174.1"/>
    <property type="molecule type" value="Genomic_DNA"/>
</dbReference>
<protein>
    <submittedName>
        <fullName evidence="2">Uncharacterized protein</fullName>
    </submittedName>
</protein>
<organism evidence="2 4">
    <name type="scientific">Brevundimonas vesicularis</name>
    <name type="common">Pseudomonas vesicularis</name>
    <dbReference type="NCBI Taxonomy" id="41276"/>
    <lineage>
        <taxon>Bacteria</taxon>
        <taxon>Pseudomonadati</taxon>
        <taxon>Pseudomonadota</taxon>
        <taxon>Alphaproteobacteria</taxon>
        <taxon>Caulobacterales</taxon>
        <taxon>Caulobacteraceae</taxon>
        <taxon>Brevundimonas</taxon>
    </lineage>
</organism>
<name>A0A1Z3UB09_BREVE</name>
<dbReference type="KEGG" id="bvc:CEP68_12025"/>
<keyword evidence="5" id="KW-1185">Reference proteome</keyword>
<gene>
    <name evidence="2" type="ORF">CEP68_12025</name>
    <name evidence="3" type="ORF">NJD11_04415</name>
</gene>
<evidence type="ECO:0000313" key="4">
    <source>
        <dbReference type="Proteomes" id="UP000197050"/>
    </source>
</evidence>
<evidence type="ECO:0000256" key="1">
    <source>
        <dbReference type="SAM" id="SignalP"/>
    </source>
</evidence>
<dbReference type="Proteomes" id="UP000197050">
    <property type="component" value="Chromosome"/>
</dbReference>
<sequence>MFVLQSFWMGAATAVLALQATSEPMAVPVATLLPQLALEDCAAASRQQVSVYRTLTTSDGADVKLTYAPAHEQCSIELDAAGLAAIPALLHTLSEEGWERLPTAESQWAVVNAMWRKSDRLIEVSRWRDLPDEDPSGSVFVMSTGGPAGQMGLSQRQRQLRPLSEALILTVFDLCPRLMRGREADYAEVVRIEPEAILIQEVLADPTQGTIDVRGGDECSILVNGPATPDAIESLATAAQAHGLNRDPTGMLRGGDLQIQTEAREPIPLNWPSWASSDYASVSISVRSAHNQDARQ</sequence>
<evidence type="ECO:0000313" key="5">
    <source>
        <dbReference type="Proteomes" id="UP001272940"/>
    </source>
</evidence>